<reference evidence="3 4" key="1">
    <citation type="journal article" date="2016" name="Nat. Commun.">
        <title>Thousands of microbial genomes shed light on interconnected biogeochemical processes in an aquifer system.</title>
        <authorList>
            <person name="Anantharaman K."/>
            <person name="Brown C.T."/>
            <person name="Hug L.A."/>
            <person name="Sharon I."/>
            <person name="Castelle C.J."/>
            <person name="Probst A.J."/>
            <person name="Thomas B.C."/>
            <person name="Singh A."/>
            <person name="Wilkins M.J."/>
            <person name="Karaoz U."/>
            <person name="Brodie E.L."/>
            <person name="Williams K.H."/>
            <person name="Hubbard S.S."/>
            <person name="Banfield J.F."/>
        </authorList>
    </citation>
    <scope>NUCLEOTIDE SEQUENCE [LARGE SCALE GENOMIC DNA]</scope>
</reference>
<evidence type="ECO:0008006" key="5">
    <source>
        <dbReference type="Google" id="ProtNLM"/>
    </source>
</evidence>
<protein>
    <recommendedName>
        <fullName evidence="5">Damage-inducible protein J</fullName>
    </recommendedName>
</protein>
<dbReference type="Pfam" id="PF04221">
    <property type="entry name" value="RelB"/>
    <property type="match status" value="1"/>
</dbReference>
<gene>
    <name evidence="3" type="ORF">A2V81_00190</name>
</gene>
<dbReference type="Gene3D" id="1.10.1220.10">
    <property type="entry name" value="Met repressor-like"/>
    <property type="match status" value="1"/>
</dbReference>
<dbReference type="STRING" id="1817814.A2V81_00190"/>
<dbReference type="InterPro" id="IPR007337">
    <property type="entry name" value="RelB/DinJ"/>
</dbReference>
<dbReference type="PANTHER" id="PTHR38781">
    <property type="entry name" value="ANTITOXIN DINJ-RELATED"/>
    <property type="match status" value="1"/>
</dbReference>
<comment type="similarity">
    <text evidence="1">Belongs to the RelB/DinJ antitoxin family.</text>
</comment>
<name>A0A1F4XLC8_9BACT</name>
<comment type="caution">
    <text evidence="3">The sequence shown here is derived from an EMBL/GenBank/DDBJ whole genome shotgun (WGS) entry which is preliminary data.</text>
</comment>
<dbReference type="AlphaFoldDB" id="A0A1F4XLC8"/>
<evidence type="ECO:0000313" key="3">
    <source>
        <dbReference type="EMBL" id="OGC82469.1"/>
    </source>
</evidence>
<organism evidence="3 4">
    <name type="scientific">Candidatus Abawacabacteria bacterium RBG_16_42_10</name>
    <dbReference type="NCBI Taxonomy" id="1817814"/>
    <lineage>
        <taxon>Bacteria</taxon>
        <taxon>Candidatus Abawacaibacteriota</taxon>
    </lineage>
</organism>
<proteinExistence type="inferred from homology"/>
<accession>A0A1F4XLC8</accession>
<dbReference type="GO" id="GO:0006355">
    <property type="term" value="P:regulation of DNA-templated transcription"/>
    <property type="evidence" value="ECO:0007669"/>
    <property type="project" value="InterPro"/>
</dbReference>
<dbReference type="EMBL" id="MEWR01000006">
    <property type="protein sequence ID" value="OGC82469.1"/>
    <property type="molecule type" value="Genomic_DNA"/>
</dbReference>
<dbReference type="InterPro" id="IPR013321">
    <property type="entry name" value="Arc_rbn_hlx_hlx"/>
</dbReference>
<evidence type="ECO:0000313" key="4">
    <source>
        <dbReference type="Proteomes" id="UP000177614"/>
    </source>
</evidence>
<evidence type="ECO:0000256" key="2">
    <source>
        <dbReference type="ARBA" id="ARBA00022649"/>
    </source>
</evidence>
<sequence length="89" mass="10027">MSSVINVKIDPKVKAEAKKVAAELGISLSALINGYLRQLIKSKTVYLSLHEEPSPYLIEAIRESKEDIKKGRVKKFENVDDAIKFLKKL</sequence>
<evidence type="ECO:0000256" key="1">
    <source>
        <dbReference type="ARBA" id="ARBA00010562"/>
    </source>
</evidence>
<keyword evidence="2" id="KW-1277">Toxin-antitoxin system</keyword>
<dbReference type="PANTHER" id="PTHR38781:SF1">
    <property type="entry name" value="ANTITOXIN DINJ-RELATED"/>
    <property type="match status" value="1"/>
</dbReference>
<dbReference type="Proteomes" id="UP000177614">
    <property type="component" value="Unassembled WGS sequence"/>
</dbReference>
<dbReference type="GO" id="GO:0006351">
    <property type="term" value="P:DNA-templated transcription"/>
    <property type="evidence" value="ECO:0007669"/>
    <property type="project" value="TreeGrafter"/>
</dbReference>